<feature type="transmembrane region" description="Helical" evidence="2">
    <location>
        <begin position="137"/>
        <end position="163"/>
    </location>
</feature>
<proteinExistence type="predicted"/>
<accession>A0AAV0FHD6</accession>
<keyword evidence="4" id="KW-1185">Reference proteome</keyword>
<feature type="transmembrane region" description="Helical" evidence="2">
    <location>
        <begin position="169"/>
        <end position="191"/>
    </location>
</feature>
<reference evidence="3" key="1">
    <citation type="submission" date="2022-07" db="EMBL/GenBank/DDBJ databases">
        <authorList>
            <person name="Macas J."/>
            <person name="Novak P."/>
            <person name="Neumann P."/>
        </authorList>
    </citation>
    <scope>NUCLEOTIDE SEQUENCE</scope>
</reference>
<gene>
    <name evidence="3" type="ORF">CEPIT_LOCUS34188</name>
</gene>
<dbReference type="EMBL" id="CAMAPF010000984">
    <property type="protein sequence ID" value="CAH9135009.1"/>
    <property type="molecule type" value="Genomic_DNA"/>
</dbReference>
<sequence length="197" mass="21707">MIESLSRRVWFSPSWCSTLLSTQQRVGLLWMDDRGSEKMEDAAGERRKDDRVHEGKLVDNKPGLKALTDMVSVVILTAKFDGMDVGHMAGTLLIEDVGASESEAGGTTREGINRATIRPPPEPPPGIERGARVQDSYFAYLVFLMLCLPPMSFFLWILVTVYVARFASLFGFLAFFVSLGMFGSMGIRVAVSSPIHG</sequence>
<evidence type="ECO:0000256" key="1">
    <source>
        <dbReference type="SAM" id="MobiDB-lite"/>
    </source>
</evidence>
<feature type="region of interest" description="Disordered" evidence="1">
    <location>
        <begin position="103"/>
        <end position="128"/>
    </location>
</feature>
<protein>
    <submittedName>
        <fullName evidence="3">Uncharacterized protein</fullName>
    </submittedName>
</protein>
<keyword evidence="2" id="KW-0812">Transmembrane</keyword>
<evidence type="ECO:0000256" key="2">
    <source>
        <dbReference type="SAM" id="Phobius"/>
    </source>
</evidence>
<evidence type="ECO:0000313" key="3">
    <source>
        <dbReference type="EMBL" id="CAH9135009.1"/>
    </source>
</evidence>
<name>A0AAV0FHD6_9ASTE</name>
<evidence type="ECO:0000313" key="4">
    <source>
        <dbReference type="Proteomes" id="UP001152523"/>
    </source>
</evidence>
<dbReference type="AlphaFoldDB" id="A0AAV0FHD6"/>
<keyword evidence="2" id="KW-1133">Transmembrane helix</keyword>
<comment type="caution">
    <text evidence="3">The sequence shown here is derived from an EMBL/GenBank/DDBJ whole genome shotgun (WGS) entry which is preliminary data.</text>
</comment>
<organism evidence="3 4">
    <name type="scientific">Cuscuta epithymum</name>
    <dbReference type="NCBI Taxonomy" id="186058"/>
    <lineage>
        <taxon>Eukaryota</taxon>
        <taxon>Viridiplantae</taxon>
        <taxon>Streptophyta</taxon>
        <taxon>Embryophyta</taxon>
        <taxon>Tracheophyta</taxon>
        <taxon>Spermatophyta</taxon>
        <taxon>Magnoliopsida</taxon>
        <taxon>eudicotyledons</taxon>
        <taxon>Gunneridae</taxon>
        <taxon>Pentapetalae</taxon>
        <taxon>asterids</taxon>
        <taxon>lamiids</taxon>
        <taxon>Solanales</taxon>
        <taxon>Convolvulaceae</taxon>
        <taxon>Cuscuteae</taxon>
        <taxon>Cuscuta</taxon>
        <taxon>Cuscuta subgen. Cuscuta</taxon>
    </lineage>
</organism>
<keyword evidence="2" id="KW-0472">Membrane</keyword>
<dbReference type="Proteomes" id="UP001152523">
    <property type="component" value="Unassembled WGS sequence"/>
</dbReference>